<dbReference type="PRINTS" id="PR00633">
    <property type="entry name" value="RCCNDNSATION"/>
</dbReference>
<feature type="transmembrane region" description="Helical" evidence="4">
    <location>
        <begin position="1795"/>
        <end position="1813"/>
    </location>
</feature>
<dbReference type="Pfam" id="PF00415">
    <property type="entry name" value="RCC1"/>
    <property type="match status" value="2"/>
</dbReference>
<keyword evidence="4" id="KW-0472">Membrane</keyword>
<dbReference type="Proteomes" id="UP000033648">
    <property type="component" value="Unassembled WGS sequence"/>
</dbReference>
<comment type="caution">
    <text evidence="7">The sequence shown here is derived from an EMBL/GenBank/DDBJ whole genome shotgun (WGS) entry which is preliminary data.</text>
</comment>
<dbReference type="InterPro" id="IPR013378">
    <property type="entry name" value="InlB-like_B-rpt"/>
</dbReference>
<reference evidence="7 8" key="1">
    <citation type="submission" date="2014-12" db="EMBL/GenBank/DDBJ databases">
        <title>Comparative genomics of the lactic acid bacteria isolated from the honey bee gut.</title>
        <authorList>
            <person name="Ellegaard K.M."/>
            <person name="Tamarit D."/>
            <person name="Javelind E."/>
            <person name="Olofsson T."/>
            <person name="Andersson S.G."/>
            <person name="Vasquez A."/>
        </authorList>
    </citation>
    <scope>NUCLEOTIDE SEQUENCE [LARGE SCALE GENOMIC DNA]</scope>
    <source>
        <strain evidence="7 8">Bin2</strain>
    </source>
</reference>
<dbReference type="SUPFAM" id="SSF50985">
    <property type="entry name" value="RCC1/BLIP-II"/>
    <property type="match status" value="5"/>
</dbReference>
<evidence type="ECO:0000313" key="8">
    <source>
        <dbReference type="Proteomes" id="UP000033648"/>
    </source>
</evidence>
<feature type="compositionally biased region" description="Low complexity" evidence="3">
    <location>
        <begin position="580"/>
        <end position="589"/>
    </location>
</feature>
<dbReference type="Pfam" id="PF09479">
    <property type="entry name" value="Flg_new"/>
    <property type="match status" value="3"/>
</dbReference>
<dbReference type="PANTHER" id="PTHR22870:SF408">
    <property type="entry name" value="OS09G0560450 PROTEIN"/>
    <property type="match status" value="1"/>
</dbReference>
<evidence type="ECO:0000259" key="6">
    <source>
        <dbReference type="Pfam" id="PF25390"/>
    </source>
</evidence>
<comment type="subcellular location">
    <subcellularLocation>
        <location evidence="1">Cell envelope</location>
    </subcellularLocation>
</comment>
<feature type="domain" description="RCC1-like" evidence="6">
    <location>
        <begin position="776"/>
        <end position="1020"/>
    </location>
</feature>
<evidence type="ECO:0000256" key="4">
    <source>
        <dbReference type="SAM" id="Phobius"/>
    </source>
</evidence>
<feature type="region of interest" description="Disordered" evidence="3">
    <location>
        <begin position="1354"/>
        <end position="1376"/>
    </location>
</feature>
<accession>A0A0F4KSC7</accession>
<feature type="compositionally biased region" description="Basic and acidic residues" evidence="3">
    <location>
        <begin position="93"/>
        <end position="110"/>
    </location>
</feature>
<feature type="region of interest" description="Disordered" evidence="3">
    <location>
        <begin position="33"/>
        <end position="148"/>
    </location>
</feature>
<organism evidence="7 8">
    <name type="scientific">Bifidobacterium asteroides</name>
    <dbReference type="NCBI Taxonomy" id="1684"/>
    <lineage>
        <taxon>Bacteria</taxon>
        <taxon>Bacillati</taxon>
        <taxon>Actinomycetota</taxon>
        <taxon>Actinomycetes</taxon>
        <taxon>Bifidobacteriales</taxon>
        <taxon>Bifidobacteriaceae</taxon>
        <taxon>Bifidobacterium</taxon>
    </lineage>
</organism>
<dbReference type="PATRIC" id="fig|1684.4.peg.1517"/>
<dbReference type="GO" id="GO:0030313">
    <property type="term" value="C:cell envelope"/>
    <property type="evidence" value="ECO:0007669"/>
    <property type="project" value="UniProtKB-SubCell"/>
</dbReference>
<dbReference type="PROSITE" id="PS50012">
    <property type="entry name" value="RCC1_3"/>
    <property type="match status" value="17"/>
</dbReference>
<feature type="domain" description="RCC1-like" evidence="6">
    <location>
        <begin position="216"/>
        <end position="464"/>
    </location>
</feature>
<dbReference type="PANTHER" id="PTHR22870">
    <property type="entry name" value="REGULATOR OF CHROMOSOME CONDENSATION"/>
    <property type="match status" value="1"/>
</dbReference>
<feature type="chain" id="PRO_5002471814" evidence="5">
    <location>
        <begin position="31"/>
        <end position="1829"/>
    </location>
</feature>
<feature type="domain" description="RCC1-like" evidence="6">
    <location>
        <begin position="1325"/>
        <end position="1623"/>
    </location>
</feature>
<keyword evidence="5" id="KW-0732">Signal</keyword>
<evidence type="ECO:0000256" key="2">
    <source>
        <dbReference type="ARBA" id="ARBA00022737"/>
    </source>
</evidence>
<dbReference type="OrthoDB" id="9758365at2"/>
<dbReference type="InterPro" id="IPR058923">
    <property type="entry name" value="RCC1-like_dom"/>
</dbReference>
<protein>
    <submittedName>
        <fullName evidence="7">RCC1 repeat domain protein, 3 domains</fullName>
    </submittedName>
</protein>
<dbReference type="PROSITE" id="PS00626">
    <property type="entry name" value="RCC1_2"/>
    <property type="match status" value="6"/>
</dbReference>
<dbReference type="InterPro" id="IPR009091">
    <property type="entry name" value="RCC1/BLIP-II"/>
</dbReference>
<gene>
    <name evidence="7" type="ORF">JF69_14110</name>
</gene>
<feature type="compositionally biased region" description="Polar residues" evidence="3">
    <location>
        <begin position="614"/>
        <end position="634"/>
    </location>
</feature>
<keyword evidence="4" id="KW-0812">Transmembrane</keyword>
<feature type="compositionally biased region" description="Polar residues" evidence="3">
    <location>
        <begin position="1354"/>
        <end position="1370"/>
    </location>
</feature>
<proteinExistence type="predicted"/>
<dbReference type="InterPro" id="IPR042229">
    <property type="entry name" value="Listeria/Bacterioides_rpt_sf"/>
</dbReference>
<feature type="region of interest" description="Disordered" evidence="3">
    <location>
        <begin position="613"/>
        <end position="634"/>
    </location>
</feature>
<evidence type="ECO:0000256" key="5">
    <source>
        <dbReference type="SAM" id="SignalP"/>
    </source>
</evidence>
<keyword evidence="4" id="KW-1133">Transmembrane helix</keyword>
<dbReference type="Pfam" id="PF25390">
    <property type="entry name" value="WD40_RLD"/>
    <property type="match status" value="3"/>
</dbReference>
<dbReference type="Gene3D" id="2.130.10.30">
    <property type="entry name" value="Regulator of chromosome condensation 1/beta-lactamase-inhibitor protein II"/>
    <property type="match status" value="6"/>
</dbReference>
<dbReference type="Gene3D" id="2.60.40.4270">
    <property type="entry name" value="Listeria-Bacteroides repeat domain"/>
    <property type="match status" value="3"/>
</dbReference>
<feature type="region of interest" description="Disordered" evidence="3">
    <location>
        <begin position="569"/>
        <end position="598"/>
    </location>
</feature>
<evidence type="ECO:0000256" key="1">
    <source>
        <dbReference type="ARBA" id="ARBA00004196"/>
    </source>
</evidence>
<feature type="compositionally biased region" description="Polar residues" evidence="3">
    <location>
        <begin position="129"/>
        <end position="148"/>
    </location>
</feature>
<feature type="signal peptide" evidence="5">
    <location>
        <begin position="1"/>
        <end position="30"/>
    </location>
</feature>
<evidence type="ECO:0000313" key="7">
    <source>
        <dbReference type="EMBL" id="KJY49315.1"/>
    </source>
</evidence>
<keyword evidence="2" id="KW-0677">Repeat</keyword>
<name>A0A0F4KSC7_9BIFI</name>
<dbReference type="EMBL" id="JWME01000013">
    <property type="protein sequence ID" value="KJY49315.1"/>
    <property type="molecule type" value="Genomic_DNA"/>
</dbReference>
<evidence type="ECO:0000256" key="3">
    <source>
        <dbReference type="SAM" id="MobiDB-lite"/>
    </source>
</evidence>
<feature type="compositionally biased region" description="Low complexity" evidence="3">
    <location>
        <begin position="48"/>
        <end position="83"/>
    </location>
</feature>
<dbReference type="InterPro" id="IPR000408">
    <property type="entry name" value="Reg_chr_condens"/>
</dbReference>
<dbReference type="InterPro" id="IPR051210">
    <property type="entry name" value="Ub_ligase/GEF_domain"/>
</dbReference>
<dbReference type="Pfam" id="PF13540">
    <property type="entry name" value="RCC1_2"/>
    <property type="match status" value="1"/>
</dbReference>
<sequence>MGNAHGIRRLVTLTAMIGLALIGASTGAYATTGDMTPASATESPSPNPDSSASPLLRAGSGAQAGAAAPTASPSPLASNNPSPFKAVQPFNSKRADRPFRDSSPRDKSPQTRDSSSYTLTFEPDGGSLVSGSPALSQTVTSGHLASPPTVTKSGYLFDGWFLKDSDVAYDFGKPVTSAQSLTAHWSSVNDAQWTTADVSGGDTGGSAITLTPPKPRGVRFAQVSAGHDHTLAVGSDGHVYAWGDNSKGELGDSTTTNKNTPVRIAENEAIKGKTFISVSAGTTFSMALASDGTVYTWGDNSRGELGNGSTTNSSVPVKANLNATITAISAGYWHAMALSSSGTIYTWGDNEYGQLGNGHTGVNVNASPAAVSSSGVTFTTISAGYDFQTALDSQGHAYAWGRNQGGQLSIGTMDGTSSGSNVYTPSRIYGDSTGNPDSTVYTDIDAGYLHVLALSNTGKVYYWGYPLTKGNDANTDSVHSFYPSLLSLLPEAATPVSVSAGDYSSAVVDSAGSLYMFGSNSSGQLGDGTTNPKSTMTKVSLTGVTVSEFDVCRHSLAIGSDGLPYSWGEAKSGKLGQGSKGPQSGSQTKPAAVSPPQTDLAKVTFGRTDVAKADTNSPISRTSAGDDTWSSNTPWTVTTPHHTYGTTKIRINDGQWSIGGAAQQGQSIGNYTFTPTAQKITFDSDGGSSASDQFVTAGKQASPPTVTKAGFLFDGWFIKEADGSSNVAYDFSSPVTGPLNLKAHWSSSDMKWKTSDALHGDDTGGSKITLTPPKPRAVRFAQASAGRYHTLAVGSDGHVYAWGNQASGGLGNSKSSGTATTPVRITENDAIKGKIFIAVSAGDAYSMALASDGTVYTWGSNGKGQLGNGTTDNSNEPVQAQTGDAKITAISAGRAYAMALASDGTVYTWGNNVQGQLGNGSSDKHSHSTPTKVTALSNITAISAGFTTGTALDSQGHVWTWGQNDKGQLGNGAPADNPTPTRVQNLGTGQPDTRFYIAISAGYQHVLALDTDHDLYGWGSGTAIGSTTDTNVSTRGSTAISFGDEPVNITSISAGDDGSEAIDDSGRIYTWGNEGYGQLGNGTNDSTAWQTSPKAITLAQPVKARAVSTSGHHQTAVGSDGLLYTWGYGYFGQLGRNGASSVPGTTQPPQITLIKVIFGTMASSTKPATNLTQTGKDTWDANRDWTFVTPAYPYGPSSFTITWTIADDTGDSRQRQQFDYTFDRTKKRITLDPEGGTGAAWTSKDIEEGELVPRQTLAKTGFLFDGWFVKADDGSSNVAYDFGKPVTDPLTLVAHWTPSAPTTVDPTVSPSTGGYQVTITPPSQRGIRFAQVSTGKNHTLAVGSDGNAYAWGNNSTGQLGNGSKDSSKTPVQVKKPSGAGTDFAYTQVSAGYGFSLALGSDGNAYAWGDNGRGQLGKGAADGTNTTPVQVKKPSGAGTDFAYTQVSAGGYHSLAVGKDHQAYAWGDRSNGGQVGDGNTTGNAPAPVAVNASATSPGFQVRQVSAGYQHSLIIGISGQTYAWGYGDSGRLGNNAKSSQATPVSVSSPVKYEDGSTGFFATQVSAGGSHSLAIGRDGKAYAWGANTDGRLGTGDTNDAAIPTLVADPDGGSDGFKPTEISAGGWFCAGIDDKGKIYTWGNNGQNALGNVSITGSISTSPVLVSKNGSTIQISAGERQVLVIDSNDMAYGWGDNSSRQLGTNLDSTSVKAATLVCPPQLTISSVTVGTDPDTATVLELTRSGTADAWGSWNTWTFYTPAFKAGRTTVNVTWNVGQGNPQTENLPFTYKDILPLTGSQGLLIVLLVGLFITVTVLAARQHYLEMARQTLTSTR</sequence>